<dbReference type="OrthoDB" id="9806233at2"/>
<reference evidence="2 3" key="1">
    <citation type="journal article" date="2010" name="BMC Genomics">
        <title>The complete genome of Zunongwangia profunda SM-A87 reveals its adaptation to the deep-sea environment and ecological role in sedimentary organic nitrogen degradation.</title>
        <authorList>
            <person name="Qin Q.L."/>
            <person name="Zhang X.Y."/>
            <person name="Wang X.M."/>
            <person name="Liu G.M."/>
            <person name="Chen X.L."/>
            <person name="Xie B.B."/>
            <person name="Dang H.Y."/>
            <person name="Zhou B.C."/>
            <person name="Yu J."/>
            <person name="Zhang Y.Z."/>
        </authorList>
    </citation>
    <scope>NUCLEOTIDE SEQUENCE [LARGE SCALE GENOMIC DNA]</scope>
    <source>
        <strain evidence="3">DSM 18752 / CCTCC AB 206139 / SM-A87</strain>
    </source>
</reference>
<dbReference type="PROSITE" id="PS51257">
    <property type="entry name" value="PROKAR_LIPOPROTEIN"/>
    <property type="match status" value="1"/>
</dbReference>
<dbReference type="HOGENOM" id="CLU_050017_0_0_10"/>
<dbReference type="RefSeq" id="WP_013072409.1">
    <property type="nucleotide sequence ID" value="NC_014041.1"/>
</dbReference>
<dbReference type="AlphaFoldDB" id="D5BGY1"/>
<dbReference type="Proteomes" id="UP000001654">
    <property type="component" value="Chromosome"/>
</dbReference>
<dbReference type="EMBL" id="CP001650">
    <property type="protein sequence ID" value="ADF53312.1"/>
    <property type="molecule type" value="Genomic_DNA"/>
</dbReference>
<protein>
    <recommendedName>
        <fullName evidence="1">3-keto-alpha-glucoside-1,2-lyase/3-keto-2-hydroxy-glucal hydratase domain-containing protein</fullName>
    </recommendedName>
</protein>
<dbReference type="Gene3D" id="2.60.120.560">
    <property type="entry name" value="Exo-inulinase, domain 1"/>
    <property type="match status" value="2"/>
</dbReference>
<feature type="domain" description="3-keto-alpha-glucoside-1,2-lyase/3-keto-2-hydroxy-glucal hydratase" evidence="1">
    <location>
        <begin position="242"/>
        <end position="450"/>
    </location>
</feature>
<dbReference type="eggNOG" id="COG1082">
    <property type="taxonomic scope" value="Bacteria"/>
</dbReference>
<sequence>MYLRIFSFALLVLIFSCKESSEKQKPGKALFNGQDLSGWTQMGGEANYAVEDGIIVGKTVSDTPNSFLTTDKMYDDFILELDYKVDSSMNSGIQIRSNSIASYQNGRVHGYQIEIDPSERAWSAGIYDEGRRGWLVDLDNNSKAQKAFKQGEWNHYRIEAIGDTIKTWINGVPASFLIDDKTASGFIALQVHSIAKDDKPGKTIMWKDIRIQTDSLEHYSQKMQIAPVTTKNTLTTSEEKDGWKMLWDGKTTEGWRGARLEDFPQQGWEIKNGILTVLASGGAESAAGGDIVTEELYGDFELKADFKITEGANSGIKYYVDTDINRGPGSSIGLEYQILDDDKHPDAKLGNHEGSRTVASLYDLIKADHDKPIHPVGAWNTARIISKNNHVEHWLNGTKVLEYERGSEDFRKLVSESKYAKWDRFGEFEEGRILLQDHGNRVSFKNIKIKTL</sequence>
<proteinExistence type="predicted"/>
<dbReference type="eggNOG" id="COG2152">
    <property type="taxonomic scope" value="Bacteria"/>
</dbReference>
<evidence type="ECO:0000313" key="3">
    <source>
        <dbReference type="Proteomes" id="UP000001654"/>
    </source>
</evidence>
<keyword evidence="3" id="KW-1185">Reference proteome</keyword>
<evidence type="ECO:0000259" key="1">
    <source>
        <dbReference type="Pfam" id="PF06439"/>
    </source>
</evidence>
<dbReference type="STRING" id="655815.ZPR_2993"/>
<dbReference type="KEGG" id="zpr:ZPR_2993"/>
<accession>D5BGY1</accession>
<evidence type="ECO:0000313" key="2">
    <source>
        <dbReference type="EMBL" id="ADF53312.1"/>
    </source>
</evidence>
<name>D5BGY1_ZUNPS</name>
<dbReference type="GO" id="GO:0016787">
    <property type="term" value="F:hydrolase activity"/>
    <property type="evidence" value="ECO:0007669"/>
    <property type="project" value="InterPro"/>
</dbReference>
<gene>
    <name evidence="2" type="ordered locus">ZPR_2993</name>
</gene>
<organism evidence="2 3">
    <name type="scientific">Zunongwangia profunda (strain DSM 18752 / CCTCC AB 206139 / SM-A87)</name>
    <name type="common">Wangia profunda</name>
    <dbReference type="NCBI Taxonomy" id="655815"/>
    <lineage>
        <taxon>Bacteria</taxon>
        <taxon>Pseudomonadati</taxon>
        <taxon>Bacteroidota</taxon>
        <taxon>Flavobacteriia</taxon>
        <taxon>Flavobacteriales</taxon>
        <taxon>Flavobacteriaceae</taxon>
        <taxon>Zunongwangia</taxon>
    </lineage>
</organism>
<dbReference type="Pfam" id="PF06439">
    <property type="entry name" value="3keto-disac_hyd"/>
    <property type="match status" value="2"/>
</dbReference>
<feature type="domain" description="3-keto-alpha-glucoside-1,2-lyase/3-keto-2-hydroxy-glucal hydratase" evidence="1">
    <location>
        <begin position="28"/>
        <end position="212"/>
    </location>
</feature>
<dbReference type="InterPro" id="IPR010496">
    <property type="entry name" value="AL/BT2_dom"/>
</dbReference>